<feature type="domain" description="Ketopantoate reductase N-terminal" evidence="11">
    <location>
        <begin position="23"/>
        <end position="178"/>
    </location>
</feature>
<dbReference type="GO" id="GO:0015940">
    <property type="term" value="P:pantothenate biosynthetic process"/>
    <property type="evidence" value="ECO:0007669"/>
    <property type="project" value="UniProtKB-UniPathway"/>
</dbReference>
<evidence type="ECO:0000256" key="1">
    <source>
        <dbReference type="ARBA" id="ARBA00002919"/>
    </source>
</evidence>
<keyword evidence="14" id="KW-1185">Reference proteome</keyword>
<dbReference type="SUPFAM" id="SSF51735">
    <property type="entry name" value="NAD(P)-binding Rossmann-fold domains"/>
    <property type="match status" value="1"/>
</dbReference>
<evidence type="ECO:0000256" key="3">
    <source>
        <dbReference type="ARBA" id="ARBA00007870"/>
    </source>
</evidence>
<dbReference type="InterPro" id="IPR036291">
    <property type="entry name" value="NAD(P)-bd_dom_sf"/>
</dbReference>
<keyword evidence="10" id="KW-0566">Pantothenate biosynthesis</keyword>
<dbReference type="InterPro" id="IPR008927">
    <property type="entry name" value="6-PGluconate_DH-like_C_sf"/>
</dbReference>
<dbReference type="Pfam" id="PF08546">
    <property type="entry name" value="ApbA_C"/>
    <property type="match status" value="1"/>
</dbReference>
<dbReference type="InterPro" id="IPR003710">
    <property type="entry name" value="ApbA"/>
</dbReference>
<dbReference type="GO" id="GO:0005737">
    <property type="term" value="C:cytoplasm"/>
    <property type="evidence" value="ECO:0007669"/>
    <property type="project" value="TreeGrafter"/>
</dbReference>
<evidence type="ECO:0000259" key="11">
    <source>
        <dbReference type="Pfam" id="PF02558"/>
    </source>
</evidence>
<dbReference type="InterPro" id="IPR013332">
    <property type="entry name" value="KPR_N"/>
</dbReference>
<evidence type="ECO:0000256" key="5">
    <source>
        <dbReference type="ARBA" id="ARBA00019465"/>
    </source>
</evidence>
<dbReference type="InterPro" id="IPR013752">
    <property type="entry name" value="KPA_reductase"/>
</dbReference>
<dbReference type="STRING" id="1297742.A176_003889"/>
<evidence type="ECO:0000256" key="2">
    <source>
        <dbReference type="ARBA" id="ARBA00004994"/>
    </source>
</evidence>
<dbReference type="FunFam" id="1.10.1040.10:FF:000017">
    <property type="entry name" value="2-dehydropantoate 2-reductase"/>
    <property type="match status" value="1"/>
</dbReference>
<dbReference type="PANTHER" id="PTHR21708:SF26">
    <property type="entry name" value="2-DEHYDROPANTOATE 2-REDUCTASE"/>
    <property type="match status" value="1"/>
</dbReference>
<evidence type="ECO:0000256" key="8">
    <source>
        <dbReference type="ARBA" id="ARBA00032024"/>
    </source>
</evidence>
<accession>A0A0H4XFL1</accession>
<organism evidence="13 14">
    <name type="scientific">Pseudomyxococcus hansupus</name>
    <dbReference type="NCBI Taxonomy" id="1297742"/>
    <lineage>
        <taxon>Bacteria</taxon>
        <taxon>Pseudomonadati</taxon>
        <taxon>Myxococcota</taxon>
        <taxon>Myxococcia</taxon>
        <taxon>Myxococcales</taxon>
        <taxon>Cystobacterineae</taxon>
        <taxon>Myxococcaceae</taxon>
        <taxon>Pseudomyxococcus</taxon>
    </lineage>
</organism>
<evidence type="ECO:0000256" key="4">
    <source>
        <dbReference type="ARBA" id="ARBA00013014"/>
    </source>
</evidence>
<evidence type="ECO:0000259" key="12">
    <source>
        <dbReference type="Pfam" id="PF08546"/>
    </source>
</evidence>
<dbReference type="eggNOG" id="COG1893">
    <property type="taxonomic scope" value="Bacteria"/>
</dbReference>
<comment type="catalytic activity">
    <reaction evidence="9 10">
        <text>(R)-pantoate + NADP(+) = 2-dehydropantoate + NADPH + H(+)</text>
        <dbReference type="Rhea" id="RHEA:16233"/>
        <dbReference type="ChEBI" id="CHEBI:11561"/>
        <dbReference type="ChEBI" id="CHEBI:15378"/>
        <dbReference type="ChEBI" id="CHEBI:15980"/>
        <dbReference type="ChEBI" id="CHEBI:57783"/>
        <dbReference type="ChEBI" id="CHEBI:58349"/>
        <dbReference type="EC" id="1.1.1.169"/>
    </reaction>
</comment>
<dbReference type="NCBIfam" id="TIGR00745">
    <property type="entry name" value="apbA_panE"/>
    <property type="match status" value="1"/>
</dbReference>
<comment type="pathway">
    <text evidence="2 10">Cofactor biosynthesis; (R)-pantothenate biosynthesis; (R)-pantoate from 3-methyl-2-oxobutanoate: step 2/2.</text>
</comment>
<dbReference type="GO" id="GO:0008677">
    <property type="term" value="F:2-dehydropantoate 2-reductase activity"/>
    <property type="evidence" value="ECO:0007669"/>
    <property type="project" value="UniProtKB-EC"/>
</dbReference>
<dbReference type="Proteomes" id="UP000009026">
    <property type="component" value="Chromosome"/>
</dbReference>
<dbReference type="UniPathway" id="UPA00028">
    <property type="reaction ID" value="UER00004"/>
</dbReference>
<dbReference type="EMBL" id="CP012109">
    <property type="protein sequence ID" value="AKQ66977.1"/>
    <property type="molecule type" value="Genomic_DNA"/>
</dbReference>
<evidence type="ECO:0000313" key="13">
    <source>
        <dbReference type="EMBL" id="AKQ66977.1"/>
    </source>
</evidence>
<evidence type="ECO:0000313" key="14">
    <source>
        <dbReference type="Proteomes" id="UP000009026"/>
    </source>
</evidence>
<dbReference type="FunFam" id="3.40.50.720:FF:000307">
    <property type="entry name" value="2-dehydropantoate 2-reductase"/>
    <property type="match status" value="1"/>
</dbReference>
<reference evidence="13 14" key="1">
    <citation type="journal article" date="2016" name="PLoS ONE">
        <title>Complete Genome Sequence and Comparative Genomics of a Novel Myxobacterium Myxococcus hansupus.</title>
        <authorList>
            <person name="Sharma G."/>
            <person name="Narwani T."/>
            <person name="Subramanian S."/>
        </authorList>
    </citation>
    <scope>NUCLEOTIDE SEQUENCE [LARGE SCALE GENOMIC DNA]</scope>
    <source>
        <strain evidence="14">mixupus</strain>
    </source>
</reference>
<dbReference type="SUPFAM" id="SSF48179">
    <property type="entry name" value="6-phosphogluconate dehydrogenase C-terminal domain-like"/>
    <property type="match status" value="1"/>
</dbReference>
<dbReference type="PANTHER" id="PTHR21708">
    <property type="entry name" value="PROBABLE 2-DEHYDROPANTOATE 2-REDUCTASE"/>
    <property type="match status" value="1"/>
</dbReference>
<dbReference type="AlphaFoldDB" id="A0A0H4XFL1"/>
<comment type="similarity">
    <text evidence="3 10">Belongs to the ketopantoate reductase family.</text>
</comment>
<gene>
    <name evidence="13" type="ORF">A176_003889</name>
</gene>
<dbReference type="PATRIC" id="fig|1297742.4.peg.3930"/>
<dbReference type="InterPro" id="IPR051402">
    <property type="entry name" value="KPR-Related"/>
</dbReference>
<evidence type="ECO:0000256" key="7">
    <source>
        <dbReference type="ARBA" id="ARBA00023002"/>
    </source>
</evidence>
<dbReference type="Gene3D" id="3.40.50.720">
    <property type="entry name" value="NAD(P)-binding Rossmann-like Domain"/>
    <property type="match status" value="1"/>
</dbReference>
<evidence type="ECO:0000256" key="10">
    <source>
        <dbReference type="RuleBase" id="RU362068"/>
    </source>
</evidence>
<proteinExistence type="inferred from homology"/>
<feature type="domain" description="Ketopantoate reductase C-terminal" evidence="12">
    <location>
        <begin position="209"/>
        <end position="327"/>
    </location>
</feature>
<evidence type="ECO:0000256" key="9">
    <source>
        <dbReference type="ARBA" id="ARBA00048793"/>
    </source>
</evidence>
<dbReference type="Gene3D" id="1.10.1040.10">
    <property type="entry name" value="N-(1-d-carboxylethyl)-l-norvaline Dehydrogenase, domain 2"/>
    <property type="match status" value="1"/>
</dbReference>
<evidence type="ECO:0000256" key="6">
    <source>
        <dbReference type="ARBA" id="ARBA00022857"/>
    </source>
</evidence>
<dbReference type="InterPro" id="IPR013328">
    <property type="entry name" value="6PGD_dom2"/>
</dbReference>
<dbReference type="EC" id="1.1.1.169" evidence="4 10"/>
<dbReference type="KEGG" id="mym:A176_003889"/>
<dbReference type="Pfam" id="PF02558">
    <property type="entry name" value="ApbA"/>
    <property type="match status" value="1"/>
</dbReference>
<comment type="function">
    <text evidence="1 10">Catalyzes the NADPH-dependent reduction of ketopantoate into pantoic acid.</text>
</comment>
<protein>
    <recommendedName>
        <fullName evidence="5 10">2-dehydropantoate 2-reductase</fullName>
        <ecNumber evidence="4 10">1.1.1.169</ecNumber>
    </recommendedName>
    <alternativeName>
        <fullName evidence="8 10">Ketopantoate reductase</fullName>
    </alternativeName>
</protein>
<keyword evidence="6 10" id="KW-0521">NADP</keyword>
<sequence length="337" mass="35864">MLARHSHLLERCAAVIFRAMRFAIVGSGGVGGFFGARLVRAGHDVTFLARGAHLRAMRERGLTLRTPEEDFTVPVKAEEDVQRFGPVDVVFLAVKNYDVASVLPVVKTLLAPREGSARGEAPPWVVTLQNGVDSPAEVAAVVGEAAVMGGTTYISAAISEPGVITQTGTNHRMVLGEVFGDLSRVSARAQALRDVLDGAGLHVEAVADARGALWDKLSFLGCMSGFATAARRPVGALRDSQAFRDAFKQATLEVLQVAAAEGVTTTRTPDSLVQYMDGLPANMRPSMLVDLENGKPLEVEYLQGAVVRRGQARGVPTPVMSTLYALLLPHAQGERKG</sequence>
<name>A0A0H4XFL1_9BACT</name>
<keyword evidence="7 10" id="KW-0560">Oxidoreductase</keyword>